<evidence type="ECO:0000256" key="2">
    <source>
        <dbReference type="ARBA" id="ARBA00022525"/>
    </source>
</evidence>
<dbReference type="Proteomes" id="UP000499080">
    <property type="component" value="Unassembled WGS sequence"/>
</dbReference>
<proteinExistence type="predicted"/>
<evidence type="ECO:0000313" key="4">
    <source>
        <dbReference type="EMBL" id="GBM16899.1"/>
    </source>
</evidence>
<dbReference type="AlphaFoldDB" id="A0A4Y2DL27"/>
<dbReference type="SMART" id="SM01318">
    <property type="entry name" value="SVWC"/>
    <property type="match status" value="1"/>
</dbReference>
<sequence>MFQERVDTTKGYCEDTRYGRVTFGAAGYDDITCQKFLCGREWIIGFSCDTKVKEKLAPGCYYVNGTGHYPACCPQLQCEPIPS</sequence>
<dbReference type="InterPro" id="IPR029277">
    <property type="entry name" value="SVWC_dom"/>
</dbReference>
<gene>
    <name evidence="4" type="ORF">AVEN_267297_1</name>
</gene>
<evidence type="ECO:0000256" key="1">
    <source>
        <dbReference type="ARBA" id="ARBA00004613"/>
    </source>
</evidence>
<evidence type="ECO:0000259" key="3">
    <source>
        <dbReference type="SMART" id="SM01318"/>
    </source>
</evidence>
<evidence type="ECO:0000313" key="5">
    <source>
        <dbReference type="Proteomes" id="UP000499080"/>
    </source>
</evidence>
<comment type="subcellular location">
    <subcellularLocation>
        <location evidence="1">Secreted</location>
    </subcellularLocation>
</comment>
<keyword evidence="5" id="KW-1185">Reference proteome</keyword>
<dbReference type="GO" id="GO:0005576">
    <property type="term" value="C:extracellular region"/>
    <property type="evidence" value="ECO:0007669"/>
    <property type="project" value="UniProtKB-SubCell"/>
</dbReference>
<accession>A0A4Y2DL27</accession>
<organism evidence="4 5">
    <name type="scientific">Araneus ventricosus</name>
    <name type="common">Orbweaver spider</name>
    <name type="synonym">Epeira ventricosa</name>
    <dbReference type="NCBI Taxonomy" id="182803"/>
    <lineage>
        <taxon>Eukaryota</taxon>
        <taxon>Metazoa</taxon>
        <taxon>Ecdysozoa</taxon>
        <taxon>Arthropoda</taxon>
        <taxon>Chelicerata</taxon>
        <taxon>Arachnida</taxon>
        <taxon>Araneae</taxon>
        <taxon>Araneomorphae</taxon>
        <taxon>Entelegynae</taxon>
        <taxon>Araneoidea</taxon>
        <taxon>Araneidae</taxon>
        <taxon>Araneus</taxon>
    </lineage>
</organism>
<protein>
    <recommendedName>
        <fullName evidence="3">Single domain-containing protein</fullName>
    </recommendedName>
</protein>
<feature type="domain" description="Single" evidence="3">
    <location>
        <begin position="13"/>
        <end position="78"/>
    </location>
</feature>
<comment type="caution">
    <text evidence="4">The sequence shown here is derived from an EMBL/GenBank/DDBJ whole genome shotgun (WGS) entry which is preliminary data.</text>
</comment>
<name>A0A4Y2DL27_ARAVE</name>
<reference evidence="4 5" key="1">
    <citation type="journal article" date="2019" name="Sci. Rep.">
        <title>Orb-weaving spider Araneus ventricosus genome elucidates the spidroin gene catalogue.</title>
        <authorList>
            <person name="Kono N."/>
            <person name="Nakamura H."/>
            <person name="Ohtoshi R."/>
            <person name="Moran D.A.P."/>
            <person name="Shinohara A."/>
            <person name="Yoshida Y."/>
            <person name="Fujiwara M."/>
            <person name="Mori M."/>
            <person name="Tomita M."/>
            <person name="Arakawa K."/>
        </authorList>
    </citation>
    <scope>NUCLEOTIDE SEQUENCE [LARGE SCALE GENOMIC DNA]</scope>
</reference>
<keyword evidence="2" id="KW-0964">Secreted</keyword>
<dbReference type="EMBL" id="BGPR01000381">
    <property type="protein sequence ID" value="GBM16899.1"/>
    <property type="molecule type" value="Genomic_DNA"/>
</dbReference>